<evidence type="ECO:0000313" key="2">
    <source>
        <dbReference type="Proteomes" id="UP000887013"/>
    </source>
</evidence>
<dbReference type="OrthoDB" id="10282376at2759"/>
<dbReference type="EMBL" id="BMAW01076847">
    <property type="protein sequence ID" value="GFU03408.1"/>
    <property type="molecule type" value="Genomic_DNA"/>
</dbReference>
<organism evidence="1 2">
    <name type="scientific">Nephila pilipes</name>
    <name type="common">Giant wood spider</name>
    <name type="synonym">Nephila maculata</name>
    <dbReference type="NCBI Taxonomy" id="299642"/>
    <lineage>
        <taxon>Eukaryota</taxon>
        <taxon>Metazoa</taxon>
        <taxon>Ecdysozoa</taxon>
        <taxon>Arthropoda</taxon>
        <taxon>Chelicerata</taxon>
        <taxon>Arachnida</taxon>
        <taxon>Araneae</taxon>
        <taxon>Araneomorphae</taxon>
        <taxon>Entelegynae</taxon>
        <taxon>Araneoidea</taxon>
        <taxon>Nephilidae</taxon>
        <taxon>Nephila</taxon>
    </lineage>
</organism>
<evidence type="ECO:0000313" key="1">
    <source>
        <dbReference type="EMBL" id="GFU03408.1"/>
    </source>
</evidence>
<sequence length="87" mass="10154">MRIINPRSEQLLDVGGHWAFVWDGQLPSCSFLCFGWSGGEEGDRVRFEEVIDLMLRLIWMYFSFWSTKVHQSYANMLPEAIEAASHR</sequence>
<name>A0A8X6Q9Q7_NEPPI</name>
<gene>
    <name evidence="1" type="ORF">NPIL_388221</name>
</gene>
<comment type="caution">
    <text evidence="1">The sequence shown here is derived from an EMBL/GenBank/DDBJ whole genome shotgun (WGS) entry which is preliminary data.</text>
</comment>
<keyword evidence="2" id="KW-1185">Reference proteome</keyword>
<proteinExistence type="predicted"/>
<accession>A0A8X6Q9Q7</accession>
<reference evidence="1" key="1">
    <citation type="submission" date="2020-08" db="EMBL/GenBank/DDBJ databases">
        <title>Multicomponent nature underlies the extraordinary mechanical properties of spider dragline silk.</title>
        <authorList>
            <person name="Kono N."/>
            <person name="Nakamura H."/>
            <person name="Mori M."/>
            <person name="Yoshida Y."/>
            <person name="Ohtoshi R."/>
            <person name="Malay A.D."/>
            <person name="Moran D.A.P."/>
            <person name="Tomita M."/>
            <person name="Numata K."/>
            <person name="Arakawa K."/>
        </authorList>
    </citation>
    <scope>NUCLEOTIDE SEQUENCE</scope>
</reference>
<protein>
    <submittedName>
        <fullName evidence="1">Uncharacterized protein</fullName>
    </submittedName>
</protein>
<dbReference type="Proteomes" id="UP000887013">
    <property type="component" value="Unassembled WGS sequence"/>
</dbReference>
<dbReference type="AlphaFoldDB" id="A0A8X6Q9Q7"/>